<evidence type="ECO:0000259" key="13">
    <source>
        <dbReference type="Pfam" id="PF07504"/>
    </source>
</evidence>
<dbReference type="PRINTS" id="PR00999">
    <property type="entry name" value="FUNGALYSIN"/>
</dbReference>
<dbReference type="Proteomes" id="UP001648503">
    <property type="component" value="Unassembled WGS sequence"/>
</dbReference>
<comment type="similarity">
    <text evidence="3 12">Belongs to the peptidase M36 family.</text>
</comment>
<evidence type="ECO:0000256" key="9">
    <source>
        <dbReference type="ARBA" id="ARBA00022833"/>
    </source>
</evidence>
<dbReference type="Gene3D" id="3.10.170.10">
    <property type="match status" value="1"/>
</dbReference>
<evidence type="ECO:0000256" key="7">
    <source>
        <dbReference type="ARBA" id="ARBA00022729"/>
    </source>
</evidence>
<dbReference type="InterPro" id="IPR050371">
    <property type="entry name" value="Fungal_virulence_M36"/>
</dbReference>
<dbReference type="Gene3D" id="1.10.390.10">
    <property type="entry name" value="Neutral Protease Domain 2"/>
    <property type="match status" value="1"/>
</dbReference>
<keyword evidence="7 12" id="KW-0732">Signal</keyword>
<evidence type="ECO:0000256" key="3">
    <source>
        <dbReference type="ARBA" id="ARBA00006006"/>
    </source>
</evidence>
<feature type="domain" description="FTP" evidence="13">
    <location>
        <begin position="85"/>
        <end position="133"/>
    </location>
</feature>
<evidence type="ECO:0000256" key="11">
    <source>
        <dbReference type="ARBA" id="ARBA00023145"/>
    </source>
</evidence>
<gene>
    <name evidence="14" type="ORF">BASA50_000305</name>
</gene>
<keyword evidence="11 12" id="KW-0865">Zymogen</keyword>
<comment type="caution">
    <text evidence="14">The sequence shown here is derived from an EMBL/GenBank/DDBJ whole genome shotgun (WGS) entry which is preliminary data.</text>
</comment>
<dbReference type="PANTHER" id="PTHR33478">
    <property type="entry name" value="EXTRACELLULAR METALLOPROTEINASE MEP"/>
    <property type="match status" value="1"/>
</dbReference>
<keyword evidence="15" id="KW-1185">Reference proteome</keyword>
<dbReference type="PANTHER" id="PTHR33478:SF1">
    <property type="entry name" value="EXTRACELLULAR METALLOPROTEINASE MEP"/>
    <property type="match status" value="1"/>
</dbReference>
<dbReference type="Pfam" id="PF07504">
    <property type="entry name" value="FTP"/>
    <property type="match status" value="1"/>
</dbReference>
<evidence type="ECO:0000256" key="4">
    <source>
        <dbReference type="ARBA" id="ARBA00022525"/>
    </source>
</evidence>
<evidence type="ECO:0000256" key="1">
    <source>
        <dbReference type="ARBA" id="ARBA00001947"/>
    </source>
</evidence>
<dbReference type="InterPro" id="IPR027268">
    <property type="entry name" value="Peptidase_M4/M1_CTD_sf"/>
</dbReference>
<keyword evidence="6 12" id="KW-0479">Metal-binding</keyword>
<dbReference type="EC" id="3.4.24.-" evidence="12"/>
<evidence type="ECO:0000313" key="14">
    <source>
        <dbReference type="EMBL" id="KAH6586708.1"/>
    </source>
</evidence>
<organism evidence="14 15">
    <name type="scientific">Batrachochytrium salamandrivorans</name>
    <dbReference type="NCBI Taxonomy" id="1357716"/>
    <lineage>
        <taxon>Eukaryota</taxon>
        <taxon>Fungi</taxon>
        <taxon>Fungi incertae sedis</taxon>
        <taxon>Chytridiomycota</taxon>
        <taxon>Chytridiomycota incertae sedis</taxon>
        <taxon>Chytridiomycetes</taxon>
        <taxon>Rhizophydiales</taxon>
        <taxon>Rhizophydiales incertae sedis</taxon>
        <taxon>Batrachochytrium</taxon>
    </lineage>
</organism>
<comment type="subcellular location">
    <subcellularLocation>
        <location evidence="2 12">Secreted</location>
    </subcellularLocation>
</comment>
<keyword evidence="4 12" id="KW-0964">Secreted</keyword>
<evidence type="ECO:0000256" key="6">
    <source>
        <dbReference type="ARBA" id="ARBA00022723"/>
    </source>
</evidence>
<dbReference type="Pfam" id="PF02128">
    <property type="entry name" value="Peptidase_M36"/>
    <property type="match status" value="1"/>
</dbReference>
<evidence type="ECO:0000256" key="2">
    <source>
        <dbReference type="ARBA" id="ARBA00004613"/>
    </source>
</evidence>
<reference evidence="14 15" key="1">
    <citation type="submission" date="2021-02" db="EMBL/GenBank/DDBJ databases">
        <title>Variation within the Batrachochytrium salamandrivorans European outbreak.</title>
        <authorList>
            <person name="Kelly M."/>
            <person name="Pasmans F."/>
            <person name="Shea T.P."/>
            <person name="Munoz J.F."/>
            <person name="Carranza S."/>
            <person name="Cuomo C.A."/>
            <person name="Martel A."/>
        </authorList>
    </citation>
    <scope>NUCLEOTIDE SEQUENCE [LARGE SCALE GENOMIC DNA]</scope>
    <source>
        <strain evidence="14 15">AMFP18/2</strain>
    </source>
</reference>
<feature type="signal peptide" evidence="12">
    <location>
        <begin position="1"/>
        <end position="19"/>
    </location>
</feature>
<evidence type="ECO:0000313" key="15">
    <source>
        <dbReference type="Proteomes" id="UP001648503"/>
    </source>
</evidence>
<keyword evidence="9 12" id="KW-0862">Zinc</keyword>
<accession>A0ABQ8EUP6</accession>
<dbReference type="CDD" id="cd09596">
    <property type="entry name" value="M36"/>
    <property type="match status" value="1"/>
</dbReference>
<feature type="chain" id="PRO_5044984741" description="Extracellular metalloproteinase" evidence="12">
    <location>
        <begin position="20"/>
        <end position="596"/>
    </location>
</feature>
<proteinExistence type="inferred from homology"/>
<evidence type="ECO:0000256" key="5">
    <source>
        <dbReference type="ARBA" id="ARBA00022670"/>
    </source>
</evidence>
<dbReference type="EMBL" id="JAFCIX010000571">
    <property type="protein sequence ID" value="KAH6586708.1"/>
    <property type="molecule type" value="Genomic_DNA"/>
</dbReference>
<evidence type="ECO:0000256" key="8">
    <source>
        <dbReference type="ARBA" id="ARBA00022801"/>
    </source>
</evidence>
<comment type="cofactor">
    <cofactor evidence="1 12">
        <name>Zn(2+)</name>
        <dbReference type="ChEBI" id="CHEBI:29105"/>
    </cofactor>
</comment>
<dbReference type="SUPFAM" id="SSF55486">
    <property type="entry name" value="Metalloproteases ('zincins'), catalytic domain"/>
    <property type="match status" value="1"/>
</dbReference>
<keyword evidence="8 12" id="KW-0378">Hydrolase</keyword>
<keyword evidence="5 12" id="KW-0645">Protease</keyword>
<dbReference type="InterPro" id="IPR011096">
    <property type="entry name" value="FTP_domain"/>
</dbReference>
<protein>
    <recommendedName>
        <fullName evidence="12">Extracellular metalloproteinase</fullName>
        <ecNumber evidence="12">3.4.24.-</ecNumber>
    </recommendedName>
    <alternativeName>
        <fullName evidence="12">Fungalysin</fullName>
    </alternativeName>
</protein>
<sequence>MFVPALTLILALVSSTVIAAPMVDNVYKRSAASLDPSSTDFPFFFPESVYEIIPHSGAPPSPSSETVNIKTATDFIFTRLNLGENDFKVFNSYTDVFGISHVYGTHMINGASVSNHQAAAHVNNGEVTCFSTSFGTNQHLAKRDLAVSAPEVTLSFEDVSVIASTQLKIPVYSDFEHTFEYVAQSDGKVVYTYKFQLRDNSVTKWIQVWCSTTTGEVVQVINFSNKVSYKVVKIPHRDPSDGFSVVARPEFKGSSPKGWTDGKVTEGNNAIALGPNGKTTRSIRNGVFKTKFNSKEDPASVANIAAAAVNLFYITNMVHDISYQYGFTEQAGNFQKDNFGKYGKDNDAVTINVLGSLWTDNANFLTPPDGQTGVMNMYPFTTATPNRTPGLDNSVIVHEYIHGITNRLTGGAAADSCLKTTEAQGMGEGWSDAIAMMILAKSSDTATTGIPIGVYVKNNPAGLRTYLYTTDMKVNPLTYGDMQTSSGFHTVGEVWASMLWEVYWSLVTKHGFAENLYDANQSAGNIAAMRIIMTGLTIQQCNTFFFNARDAIILSDIIHHQGANKCELYKAFAKRGLGFGATRSYINDFTVPTECQ</sequence>
<dbReference type="InterPro" id="IPR001842">
    <property type="entry name" value="Peptidase_M36"/>
</dbReference>
<name>A0ABQ8EUP6_9FUNG</name>
<keyword evidence="10 12" id="KW-0482">Metalloprotease</keyword>
<evidence type="ECO:0000256" key="12">
    <source>
        <dbReference type="RuleBase" id="RU364017"/>
    </source>
</evidence>
<evidence type="ECO:0000256" key="10">
    <source>
        <dbReference type="ARBA" id="ARBA00023049"/>
    </source>
</evidence>